<accession>A0ABW2RC29</accession>
<evidence type="ECO:0000313" key="3">
    <source>
        <dbReference type="EMBL" id="MFC7435641.1"/>
    </source>
</evidence>
<feature type="compositionally biased region" description="Gly residues" evidence="1">
    <location>
        <begin position="165"/>
        <end position="176"/>
    </location>
</feature>
<feature type="compositionally biased region" description="Basic residues" evidence="1">
    <location>
        <begin position="177"/>
        <end position="186"/>
    </location>
</feature>
<protein>
    <submittedName>
        <fullName evidence="3">Spy/CpxP family protein refolding chaperone</fullName>
    </submittedName>
</protein>
<organism evidence="3 4">
    <name type="scientific">Hydrogenophaga bisanensis</name>
    <dbReference type="NCBI Taxonomy" id="439611"/>
    <lineage>
        <taxon>Bacteria</taxon>
        <taxon>Pseudomonadati</taxon>
        <taxon>Pseudomonadota</taxon>
        <taxon>Betaproteobacteria</taxon>
        <taxon>Burkholderiales</taxon>
        <taxon>Comamonadaceae</taxon>
        <taxon>Hydrogenophaga</taxon>
    </lineage>
</organism>
<dbReference type="RefSeq" id="WP_382258636.1">
    <property type="nucleotide sequence ID" value="NZ_JBHTBX010000009.1"/>
</dbReference>
<proteinExistence type="predicted"/>
<feature type="signal peptide" evidence="2">
    <location>
        <begin position="1"/>
        <end position="26"/>
    </location>
</feature>
<evidence type="ECO:0000313" key="4">
    <source>
        <dbReference type="Proteomes" id="UP001596495"/>
    </source>
</evidence>
<evidence type="ECO:0000256" key="2">
    <source>
        <dbReference type="SAM" id="SignalP"/>
    </source>
</evidence>
<feature type="region of interest" description="Disordered" evidence="1">
    <location>
        <begin position="165"/>
        <end position="206"/>
    </location>
</feature>
<dbReference type="InterPro" id="IPR012899">
    <property type="entry name" value="LTXXQ"/>
</dbReference>
<reference evidence="4" key="1">
    <citation type="journal article" date="2019" name="Int. J. Syst. Evol. Microbiol.">
        <title>The Global Catalogue of Microorganisms (GCM) 10K type strain sequencing project: providing services to taxonomists for standard genome sequencing and annotation.</title>
        <authorList>
            <consortium name="The Broad Institute Genomics Platform"/>
            <consortium name="The Broad Institute Genome Sequencing Center for Infectious Disease"/>
            <person name="Wu L."/>
            <person name="Ma J."/>
        </authorList>
    </citation>
    <scope>NUCLEOTIDE SEQUENCE [LARGE SCALE GENOMIC DNA]</scope>
    <source>
        <strain evidence="4">CCUG 54518</strain>
    </source>
</reference>
<evidence type="ECO:0000256" key="1">
    <source>
        <dbReference type="SAM" id="MobiDB-lite"/>
    </source>
</evidence>
<keyword evidence="4" id="KW-1185">Reference proteome</keyword>
<dbReference type="Proteomes" id="UP001596495">
    <property type="component" value="Unassembled WGS sequence"/>
</dbReference>
<dbReference type="Gene3D" id="1.20.120.1490">
    <property type="match status" value="1"/>
</dbReference>
<comment type="caution">
    <text evidence="3">The sequence shown here is derived from an EMBL/GenBank/DDBJ whole genome shotgun (WGS) entry which is preliminary data.</text>
</comment>
<dbReference type="Pfam" id="PF07813">
    <property type="entry name" value="LTXXQ"/>
    <property type="match status" value="1"/>
</dbReference>
<feature type="chain" id="PRO_5047501548" evidence="2">
    <location>
        <begin position="27"/>
        <end position="206"/>
    </location>
</feature>
<name>A0ABW2RC29_9BURK</name>
<keyword evidence="2" id="KW-0732">Signal</keyword>
<sequence length="206" mass="22314">MSVLKKSLIATTLAAALAGLSATAIAQGMAPELLAQHTAQRMSDAPGPHMHGARHVSMSERLDRMERHRSERLAGLKEALKITPEQEAAWAAFVARTGPAEAPGQRMTREDWSKLTTPERLDRMAARKAERDALMTKRMDATRSFYAALTPEQQKIFDERGMSPGMGGHAGYGGGQGHHHGHHGKHHGDGPMKRGMGCDMPPAARS</sequence>
<dbReference type="EMBL" id="JBHTBX010000009">
    <property type="protein sequence ID" value="MFC7435641.1"/>
    <property type="molecule type" value="Genomic_DNA"/>
</dbReference>
<gene>
    <name evidence="3" type="ORF">ACFQNJ_14085</name>
</gene>